<evidence type="ECO:0000313" key="3">
    <source>
        <dbReference type="Proteomes" id="UP000077202"/>
    </source>
</evidence>
<dbReference type="InterPro" id="IPR003676">
    <property type="entry name" value="SAUR_fam"/>
</dbReference>
<gene>
    <name evidence="2" type="ORF">AXG93_2015s1080</name>
</gene>
<dbReference type="GO" id="GO:0009733">
    <property type="term" value="P:response to auxin"/>
    <property type="evidence" value="ECO:0007669"/>
    <property type="project" value="InterPro"/>
</dbReference>
<evidence type="ECO:0000313" key="2">
    <source>
        <dbReference type="EMBL" id="OAE27382.1"/>
    </source>
</evidence>
<protein>
    <submittedName>
        <fullName evidence="2">Uncharacterized protein</fullName>
    </submittedName>
</protein>
<comment type="caution">
    <text evidence="2">The sequence shown here is derived from an EMBL/GenBank/DDBJ whole genome shotgun (WGS) entry which is preliminary data.</text>
</comment>
<dbReference type="EMBL" id="LVLJ01001907">
    <property type="protein sequence ID" value="OAE27382.1"/>
    <property type="molecule type" value="Genomic_DNA"/>
</dbReference>
<comment type="similarity">
    <text evidence="1">Belongs to the ARG7 family.</text>
</comment>
<keyword evidence="3" id="KW-1185">Reference proteome</keyword>
<dbReference type="Pfam" id="PF02519">
    <property type="entry name" value="Auxin_inducible"/>
    <property type="match status" value="1"/>
</dbReference>
<organism evidence="2 3">
    <name type="scientific">Marchantia polymorpha subsp. ruderalis</name>
    <dbReference type="NCBI Taxonomy" id="1480154"/>
    <lineage>
        <taxon>Eukaryota</taxon>
        <taxon>Viridiplantae</taxon>
        <taxon>Streptophyta</taxon>
        <taxon>Embryophyta</taxon>
        <taxon>Marchantiophyta</taxon>
        <taxon>Marchantiopsida</taxon>
        <taxon>Marchantiidae</taxon>
        <taxon>Marchantiales</taxon>
        <taxon>Marchantiaceae</taxon>
        <taxon>Marchantia</taxon>
    </lineage>
</organism>
<dbReference type="PANTHER" id="PTHR35296:SF3">
    <property type="entry name" value="EXPRESSED PROTEIN"/>
    <property type="match status" value="1"/>
</dbReference>
<sequence>MIVTCVPSEQSAAVGVCCGASRAVDSGANREGAEEFCSGKRRECESFCRIIHCVGLHYFQAIVRIRRVVAMYGKKMNKMRSIVRHWKKFTSAHQRRYTSLARDREMYADRTDDCFKWDGGRRSDTSDSYNGSPRSVRHLARSTISEDVPEGCLALYVGRERRKFIIGAHYLEHNLFHGLLERSAAEFESDQNGGILIACEIVLFEHLLWLIGTDDPSSRHLQVDELLDFYAY</sequence>
<evidence type="ECO:0000256" key="1">
    <source>
        <dbReference type="ARBA" id="ARBA00006974"/>
    </source>
</evidence>
<dbReference type="Proteomes" id="UP000077202">
    <property type="component" value="Unassembled WGS sequence"/>
</dbReference>
<name>A0A176W4B1_MARPO</name>
<dbReference type="PANTHER" id="PTHR35296">
    <property type="entry name" value="EXPRESSED PROTEIN"/>
    <property type="match status" value="1"/>
</dbReference>
<proteinExistence type="inferred from homology"/>
<accession>A0A176W4B1</accession>
<dbReference type="AlphaFoldDB" id="A0A176W4B1"/>
<reference evidence="2" key="1">
    <citation type="submission" date="2016-03" db="EMBL/GenBank/DDBJ databases">
        <title>Mechanisms controlling the formation of the plant cell surface in tip-growing cells are functionally conserved among land plants.</title>
        <authorList>
            <person name="Honkanen S."/>
            <person name="Jones V.A."/>
            <person name="Morieri G."/>
            <person name="Champion C."/>
            <person name="Hetherington A.J."/>
            <person name="Kelly S."/>
            <person name="Saint-Marcoux D."/>
            <person name="Proust H."/>
            <person name="Prescott H."/>
            <person name="Dolan L."/>
        </authorList>
    </citation>
    <scope>NUCLEOTIDE SEQUENCE [LARGE SCALE GENOMIC DNA]</scope>
    <source>
        <tissue evidence="2">Whole gametophyte</tissue>
    </source>
</reference>